<protein>
    <recommendedName>
        <fullName evidence="4">DUF2069 domain-containing protein</fullName>
    </recommendedName>
</protein>
<feature type="transmembrane region" description="Helical" evidence="1">
    <location>
        <begin position="54"/>
        <end position="72"/>
    </location>
</feature>
<proteinExistence type="predicted"/>
<sequence length="109" mass="12745">MKISHIFCANLAFVCLFLVYFELEIPFLFSAMMLLLIPLRYFRMGRNGFTNAIWFLFYSATPAFIDFTMLAVSPMQELAAIALVILSITYLYFFFGRFGVHRIRMEPSK</sequence>
<evidence type="ECO:0000256" key="1">
    <source>
        <dbReference type="SAM" id="Phobius"/>
    </source>
</evidence>
<keyword evidence="1" id="KW-0812">Transmembrane</keyword>
<dbReference type="Proteomes" id="UP000606935">
    <property type="component" value="Unassembled WGS sequence"/>
</dbReference>
<reference evidence="2" key="1">
    <citation type="journal article" date="2014" name="Int. J. Syst. Evol. Microbiol.">
        <title>Complete genome sequence of Corynebacterium casei LMG S-19264T (=DSM 44701T), isolated from a smear-ripened cheese.</title>
        <authorList>
            <consortium name="US DOE Joint Genome Institute (JGI-PGF)"/>
            <person name="Walter F."/>
            <person name="Albersmeier A."/>
            <person name="Kalinowski J."/>
            <person name="Ruckert C."/>
        </authorList>
    </citation>
    <scope>NUCLEOTIDE SEQUENCE</scope>
    <source>
        <strain evidence="2">CGMCC 1.7086</strain>
    </source>
</reference>
<feature type="transmembrane region" description="Helical" evidence="1">
    <location>
        <begin position="78"/>
        <end position="100"/>
    </location>
</feature>
<organism evidence="2 3">
    <name type="scientific">Bowmanella pacifica</name>
    <dbReference type="NCBI Taxonomy" id="502051"/>
    <lineage>
        <taxon>Bacteria</taxon>
        <taxon>Pseudomonadati</taxon>
        <taxon>Pseudomonadota</taxon>
        <taxon>Gammaproteobacteria</taxon>
        <taxon>Alteromonadales</taxon>
        <taxon>Alteromonadaceae</taxon>
        <taxon>Bowmanella</taxon>
    </lineage>
</organism>
<reference evidence="2" key="2">
    <citation type="submission" date="2020-09" db="EMBL/GenBank/DDBJ databases">
        <authorList>
            <person name="Sun Q."/>
            <person name="Zhou Y."/>
        </authorList>
    </citation>
    <scope>NUCLEOTIDE SEQUENCE</scope>
    <source>
        <strain evidence="2">CGMCC 1.7086</strain>
    </source>
</reference>
<keyword evidence="3" id="KW-1185">Reference proteome</keyword>
<evidence type="ECO:0000313" key="2">
    <source>
        <dbReference type="EMBL" id="GGO65415.1"/>
    </source>
</evidence>
<evidence type="ECO:0008006" key="4">
    <source>
        <dbReference type="Google" id="ProtNLM"/>
    </source>
</evidence>
<dbReference type="EMBL" id="BMLS01000001">
    <property type="protein sequence ID" value="GGO65415.1"/>
    <property type="molecule type" value="Genomic_DNA"/>
</dbReference>
<keyword evidence="1" id="KW-1133">Transmembrane helix</keyword>
<name>A0A917YS56_9ALTE</name>
<comment type="caution">
    <text evidence="2">The sequence shown here is derived from an EMBL/GenBank/DDBJ whole genome shotgun (WGS) entry which is preliminary data.</text>
</comment>
<gene>
    <name evidence="2" type="ORF">GCM10010982_07170</name>
</gene>
<keyword evidence="1" id="KW-0472">Membrane</keyword>
<dbReference type="RefSeq" id="WP_188690381.1">
    <property type="nucleotide sequence ID" value="NZ_BMLS01000001.1"/>
</dbReference>
<evidence type="ECO:0000313" key="3">
    <source>
        <dbReference type="Proteomes" id="UP000606935"/>
    </source>
</evidence>
<accession>A0A917YS56</accession>
<dbReference type="AlphaFoldDB" id="A0A917YS56"/>